<protein>
    <submittedName>
        <fullName evidence="2">Uncharacterized protein</fullName>
    </submittedName>
</protein>
<name>A0A919M4J5_9ACTN</name>
<dbReference type="Proteomes" id="UP000619479">
    <property type="component" value="Unassembled WGS sequence"/>
</dbReference>
<accession>A0A919M4J5</accession>
<sequence>MPVPTVRSGFAVLTGLAAPGIDALPPGLPGFGRKVSFTVFFGVGVAETDGAADGATDSAGSGSVEAGAATKSTGSSALSFAEHAPTMSRLNTPATSTRRFRTGRC</sequence>
<evidence type="ECO:0000313" key="2">
    <source>
        <dbReference type="EMBL" id="GID62374.1"/>
    </source>
</evidence>
<keyword evidence="3" id="KW-1185">Reference proteome</keyword>
<proteinExistence type="predicted"/>
<evidence type="ECO:0000256" key="1">
    <source>
        <dbReference type="SAM" id="MobiDB-lite"/>
    </source>
</evidence>
<comment type="caution">
    <text evidence="2">The sequence shown here is derived from an EMBL/GenBank/DDBJ whole genome shotgun (WGS) entry which is preliminary data.</text>
</comment>
<feature type="region of interest" description="Disordered" evidence="1">
    <location>
        <begin position="75"/>
        <end position="105"/>
    </location>
</feature>
<dbReference type="AlphaFoldDB" id="A0A919M4J5"/>
<dbReference type="EMBL" id="BOMH01000002">
    <property type="protein sequence ID" value="GID62374.1"/>
    <property type="molecule type" value="Genomic_DNA"/>
</dbReference>
<evidence type="ECO:0000313" key="3">
    <source>
        <dbReference type="Proteomes" id="UP000619479"/>
    </source>
</evidence>
<feature type="compositionally biased region" description="Polar residues" evidence="1">
    <location>
        <begin position="88"/>
        <end position="97"/>
    </location>
</feature>
<gene>
    <name evidence="2" type="ORF">Acy02nite_02550</name>
</gene>
<reference evidence="2" key="1">
    <citation type="submission" date="2021-01" db="EMBL/GenBank/DDBJ databases">
        <title>Whole genome shotgun sequence of Actinoplanes cyaneus NBRC 14990.</title>
        <authorList>
            <person name="Komaki H."/>
            <person name="Tamura T."/>
        </authorList>
    </citation>
    <scope>NUCLEOTIDE SEQUENCE</scope>
    <source>
        <strain evidence="2">NBRC 14990</strain>
    </source>
</reference>
<organism evidence="2 3">
    <name type="scientific">Actinoplanes cyaneus</name>
    <dbReference type="NCBI Taxonomy" id="52696"/>
    <lineage>
        <taxon>Bacteria</taxon>
        <taxon>Bacillati</taxon>
        <taxon>Actinomycetota</taxon>
        <taxon>Actinomycetes</taxon>
        <taxon>Micromonosporales</taxon>
        <taxon>Micromonosporaceae</taxon>
        <taxon>Actinoplanes</taxon>
    </lineage>
</organism>